<organism evidence="1 2">
    <name type="scientific">Sorangium cellulosum So0157-2</name>
    <dbReference type="NCBI Taxonomy" id="1254432"/>
    <lineage>
        <taxon>Bacteria</taxon>
        <taxon>Pseudomonadati</taxon>
        <taxon>Myxococcota</taxon>
        <taxon>Polyangia</taxon>
        <taxon>Polyangiales</taxon>
        <taxon>Polyangiaceae</taxon>
        <taxon>Sorangium</taxon>
    </lineage>
</organism>
<dbReference type="PATRIC" id="fig|1254432.3.peg.2175"/>
<dbReference type="KEGG" id="scu:SCE1572_09730"/>
<gene>
    <name evidence="1" type="ORF">SCE1572_09730</name>
</gene>
<dbReference type="HOGENOM" id="CLU_3189121_0_0_7"/>
<evidence type="ECO:0000313" key="2">
    <source>
        <dbReference type="Proteomes" id="UP000014803"/>
    </source>
</evidence>
<dbReference type="Proteomes" id="UP000014803">
    <property type="component" value="Chromosome"/>
</dbReference>
<reference evidence="1 2" key="1">
    <citation type="journal article" date="2013" name="Sci. Rep.">
        <title>Extraordinary expansion of a Sorangium cellulosum genome from an alkaline milieu.</title>
        <authorList>
            <person name="Han K."/>
            <person name="Li Z.F."/>
            <person name="Peng R."/>
            <person name="Zhu L.P."/>
            <person name="Zhou T."/>
            <person name="Wang L.G."/>
            <person name="Li S.G."/>
            <person name="Zhang X.B."/>
            <person name="Hu W."/>
            <person name="Wu Z.H."/>
            <person name="Qin N."/>
            <person name="Li Y.Z."/>
        </authorList>
    </citation>
    <scope>NUCLEOTIDE SEQUENCE [LARGE SCALE GENOMIC DNA]</scope>
    <source>
        <strain evidence="1 2">So0157-2</strain>
    </source>
</reference>
<dbReference type="EMBL" id="CP003969">
    <property type="protein sequence ID" value="AGP34766.1"/>
    <property type="molecule type" value="Genomic_DNA"/>
</dbReference>
<name>S4XQS4_SORCE</name>
<evidence type="ECO:0000313" key="1">
    <source>
        <dbReference type="EMBL" id="AGP34766.1"/>
    </source>
</evidence>
<accession>S4XQS4</accession>
<dbReference type="RefSeq" id="WP_020733927.1">
    <property type="nucleotide sequence ID" value="NC_021658.1"/>
</dbReference>
<dbReference type="AlphaFoldDB" id="S4XQS4"/>
<sequence length="46" mass="4776">MGAKTVTVILVPNDSDACYDAYLGPCLEHGELPPSQGAQACTAVRL</sequence>
<proteinExistence type="predicted"/>
<protein>
    <submittedName>
        <fullName evidence="1">Uncharacterized protein</fullName>
    </submittedName>
</protein>